<protein>
    <submittedName>
        <fullName evidence="6">Bifunctional nuclease 2</fullName>
    </submittedName>
</protein>
<keyword evidence="5" id="KW-1185">Reference proteome</keyword>
<dbReference type="RefSeq" id="XP_021865835.1">
    <property type="nucleotide sequence ID" value="XM_022010143.2"/>
</dbReference>
<feature type="domain" description="BFN" evidence="4">
    <location>
        <begin position="125"/>
        <end position="263"/>
    </location>
</feature>
<dbReference type="GO" id="GO:0016567">
    <property type="term" value="P:protein ubiquitination"/>
    <property type="evidence" value="ECO:0000318"/>
    <property type="project" value="GO_Central"/>
</dbReference>
<dbReference type="InterPro" id="IPR036104">
    <property type="entry name" value="BFN_sf"/>
</dbReference>
<dbReference type="PROSITE" id="PS51658">
    <property type="entry name" value="BFN"/>
    <property type="match status" value="1"/>
</dbReference>
<keyword evidence="2" id="KW-0378">Hydrolase</keyword>
<name>A0A9R0JG22_SPIOL</name>
<evidence type="ECO:0000313" key="5">
    <source>
        <dbReference type="Proteomes" id="UP000813463"/>
    </source>
</evidence>
<dbReference type="SUPFAM" id="SSF103256">
    <property type="entry name" value="Hypothetical protein TM0160"/>
    <property type="match status" value="1"/>
</dbReference>
<gene>
    <name evidence="6" type="primary">LOC110804541</name>
</gene>
<dbReference type="PANTHER" id="PTHR15160">
    <property type="entry name" value="VON HIPPEL-LINDAU PROTEIN"/>
    <property type="match status" value="1"/>
</dbReference>
<dbReference type="Proteomes" id="UP000813463">
    <property type="component" value="Chromosome 3"/>
</dbReference>
<keyword evidence="2" id="KW-0540">Nuclease</keyword>
<reference evidence="5" key="1">
    <citation type="journal article" date="2021" name="Nat. Commun.">
        <title>Genomic analyses provide insights into spinach domestication and the genetic basis of agronomic traits.</title>
        <authorList>
            <person name="Cai X."/>
            <person name="Sun X."/>
            <person name="Xu C."/>
            <person name="Sun H."/>
            <person name="Wang X."/>
            <person name="Ge C."/>
            <person name="Zhang Z."/>
            <person name="Wang Q."/>
            <person name="Fei Z."/>
            <person name="Jiao C."/>
            <person name="Wang Q."/>
        </authorList>
    </citation>
    <scope>NUCLEOTIDE SEQUENCE [LARGE SCALE GENOMIC DNA]</scope>
    <source>
        <strain evidence="5">cv. Varoflay</strain>
    </source>
</reference>
<dbReference type="PANTHER" id="PTHR15160:SF3">
    <property type="entry name" value="BIFUNCTIONAL NUCLEASE 1"/>
    <property type="match status" value="1"/>
</dbReference>
<dbReference type="KEGG" id="soe:110804541"/>
<evidence type="ECO:0000256" key="3">
    <source>
        <dbReference type="ARBA" id="ARBA00025428"/>
    </source>
</evidence>
<dbReference type="GO" id="GO:0004518">
    <property type="term" value="F:nuclease activity"/>
    <property type="evidence" value="ECO:0007669"/>
    <property type="project" value="UniProtKB-UniRule"/>
</dbReference>
<evidence type="ECO:0000313" key="6">
    <source>
        <dbReference type="RefSeq" id="XP_021865835.1"/>
    </source>
</evidence>
<comment type="function">
    <text evidence="3">Bifunctional nuclease with both RNase and DNase activities. Involved in basal defense response. Participates in abscisic acid-derived callose deposition following infection by a necrotrophic pathogen.</text>
</comment>
<dbReference type="GO" id="GO:0005634">
    <property type="term" value="C:nucleus"/>
    <property type="evidence" value="ECO:0000318"/>
    <property type="project" value="GO_Central"/>
</dbReference>
<evidence type="ECO:0000259" key="4">
    <source>
        <dbReference type="PROSITE" id="PS51658"/>
    </source>
</evidence>
<evidence type="ECO:0000256" key="1">
    <source>
        <dbReference type="ARBA" id="ARBA00009095"/>
    </source>
</evidence>
<reference evidence="6" key="2">
    <citation type="submission" date="2025-08" db="UniProtKB">
        <authorList>
            <consortium name="RefSeq"/>
        </authorList>
    </citation>
    <scope>IDENTIFICATION</scope>
    <source>
        <tissue evidence="6">Leaf</tissue>
    </source>
</reference>
<dbReference type="Pfam" id="PF02577">
    <property type="entry name" value="BFN_dom"/>
    <property type="match status" value="1"/>
</dbReference>
<dbReference type="GO" id="GO:0030891">
    <property type="term" value="C:VCB complex"/>
    <property type="evidence" value="ECO:0000318"/>
    <property type="project" value="GO_Central"/>
</dbReference>
<evidence type="ECO:0000256" key="2">
    <source>
        <dbReference type="ARBA" id="ARBA00022722"/>
    </source>
</evidence>
<dbReference type="OrthoDB" id="566255at2759"/>
<dbReference type="Gene3D" id="3.10.690.10">
    <property type="entry name" value="Bifunctional nuclease domain"/>
    <property type="match status" value="1"/>
</dbReference>
<proteinExistence type="inferred from homology"/>
<comment type="similarity">
    <text evidence="1">Belongs to the bifunctional nuclease family.</text>
</comment>
<sequence>MAILQPPIATRIIAEKHHRFLSNFVEKQLCANAMFINSQISAVLRRGSTRKSTDCGGASVRVRNCRRGRRSTEIRCRFSSPNDGDSVTGNFEGGDGHFVNSSVIEAVEVKNGSEGFMIKMRDGRYLRCVYNHTKGGYPPDYISHPAIVLKLEDGSDILLPIIVLEMPSALLMAALRNVEMARPSVYQIVKEMIETMGYMVKYVRVTKRVQEAYFAELCVMKMDCETESLRFDLRPSDAINIAVRCKAPIQVNKSLALKDGLKLVEHTNPVFSPPHSDGSLLSAMDRPNGQPCPESEEFVLLRNMLIAAIEERYHDAAQWKDLLMQFRSKQQKWT</sequence>
<dbReference type="InterPro" id="IPR003729">
    <property type="entry name" value="Bi_nuclease_dom"/>
</dbReference>
<organism evidence="5 6">
    <name type="scientific">Spinacia oleracea</name>
    <name type="common">Spinach</name>
    <dbReference type="NCBI Taxonomy" id="3562"/>
    <lineage>
        <taxon>Eukaryota</taxon>
        <taxon>Viridiplantae</taxon>
        <taxon>Streptophyta</taxon>
        <taxon>Embryophyta</taxon>
        <taxon>Tracheophyta</taxon>
        <taxon>Spermatophyta</taxon>
        <taxon>Magnoliopsida</taxon>
        <taxon>eudicotyledons</taxon>
        <taxon>Gunneridae</taxon>
        <taxon>Pentapetalae</taxon>
        <taxon>Caryophyllales</taxon>
        <taxon>Chenopodiaceae</taxon>
        <taxon>Chenopodioideae</taxon>
        <taxon>Anserineae</taxon>
        <taxon>Spinacia</taxon>
    </lineage>
</organism>
<dbReference type="AlphaFoldDB" id="A0A9R0JG22"/>
<dbReference type="GeneID" id="110804541"/>
<accession>A0A9R0JG22</accession>